<dbReference type="Proteomes" id="UP000887576">
    <property type="component" value="Unplaced"/>
</dbReference>
<sequence length="277" mass="32126">MDLSNLRLYSPSLNDFRVIADFIHLFAMMGLLIRIWGFKTCSGISGRTQILMLFVFVCRYLDLAVGFRSVYNETFKILFMLLTLGAVYSILVKFRKTYDLKHDTFPFYLLIIQSMVVAMYFTNDYSTIEVLWTFSIHLEVVALIPQVWMCYKSKKAETAAVYYVMALGLYRAFYIFNWIIRYEEEGYFYDYYFISGLIQVVITFAILVYISSLPRKSQNVAISCVSTDNLSHLTKAVKKILKEGKHLKTTNNGDKHPIIFQQDIPANSLTNEEKTSA</sequence>
<protein>
    <submittedName>
        <fullName evidence="2">ER lumen protein-retaining receptor</fullName>
    </submittedName>
</protein>
<evidence type="ECO:0000313" key="2">
    <source>
        <dbReference type="WBParaSite" id="JU765_v2.g16637.t1"/>
    </source>
</evidence>
<evidence type="ECO:0000313" key="1">
    <source>
        <dbReference type="Proteomes" id="UP000887576"/>
    </source>
</evidence>
<reference evidence="2" key="1">
    <citation type="submission" date="2022-11" db="UniProtKB">
        <authorList>
            <consortium name="WormBaseParasite"/>
        </authorList>
    </citation>
    <scope>IDENTIFICATION</scope>
</reference>
<accession>A0AC34QIQ4</accession>
<organism evidence="1 2">
    <name type="scientific">Panagrolaimus sp. JU765</name>
    <dbReference type="NCBI Taxonomy" id="591449"/>
    <lineage>
        <taxon>Eukaryota</taxon>
        <taxon>Metazoa</taxon>
        <taxon>Ecdysozoa</taxon>
        <taxon>Nematoda</taxon>
        <taxon>Chromadorea</taxon>
        <taxon>Rhabditida</taxon>
        <taxon>Tylenchina</taxon>
        <taxon>Panagrolaimomorpha</taxon>
        <taxon>Panagrolaimoidea</taxon>
        <taxon>Panagrolaimidae</taxon>
        <taxon>Panagrolaimus</taxon>
    </lineage>
</organism>
<dbReference type="WBParaSite" id="JU765_v2.g16637.t1">
    <property type="protein sequence ID" value="JU765_v2.g16637.t1"/>
    <property type="gene ID" value="JU765_v2.g16637"/>
</dbReference>
<name>A0AC34QIQ4_9BILA</name>
<proteinExistence type="predicted"/>